<dbReference type="HOGENOM" id="CLU_2284147_0_0_1"/>
<dbReference type="AlphaFoldDB" id="A0A0C3HGB4"/>
<sequence length="102" mass="10810">MGGSFMLAYGTSAGKDQGKQRPWISIGDSLSHNGLTKAWAGGGNSLNGVSEIGSRCENRSITLIDSSRKEQIIISVEKEDAVIDGVPMYCIDLEFEDITAGG</sequence>
<reference evidence="1 2" key="1">
    <citation type="submission" date="2014-04" db="EMBL/GenBank/DDBJ databases">
        <authorList>
            <consortium name="DOE Joint Genome Institute"/>
            <person name="Kuo A."/>
            <person name="Martino E."/>
            <person name="Perotto S."/>
            <person name="Kohler A."/>
            <person name="Nagy L.G."/>
            <person name="Floudas D."/>
            <person name="Copeland A."/>
            <person name="Barry K.W."/>
            <person name="Cichocki N."/>
            <person name="Veneault-Fourrey C."/>
            <person name="LaButti K."/>
            <person name="Lindquist E.A."/>
            <person name="Lipzen A."/>
            <person name="Lundell T."/>
            <person name="Morin E."/>
            <person name="Murat C."/>
            <person name="Sun H."/>
            <person name="Tunlid A."/>
            <person name="Henrissat B."/>
            <person name="Grigoriev I.V."/>
            <person name="Hibbett D.S."/>
            <person name="Martin F."/>
            <person name="Nordberg H.P."/>
            <person name="Cantor M.N."/>
            <person name="Hua S.X."/>
        </authorList>
    </citation>
    <scope>NUCLEOTIDE SEQUENCE [LARGE SCALE GENOMIC DNA]</scope>
    <source>
        <strain evidence="1 2">Zn</strain>
    </source>
</reference>
<evidence type="ECO:0000313" key="2">
    <source>
        <dbReference type="Proteomes" id="UP000054321"/>
    </source>
</evidence>
<name>A0A0C3HGB4_OIDMZ</name>
<reference evidence="2" key="2">
    <citation type="submission" date="2015-01" db="EMBL/GenBank/DDBJ databases">
        <title>Evolutionary Origins and Diversification of the Mycorrhizal Mutualists.</title>
        <authorList>
            <consortium name="DOE Joint Genome Institute"/>
            <consortium name="Mycorrhizal Genomics Consortium"/>
            <person name="Kohler A."/>
            <person name="Kuo A."/>
            <person name="Nagy L.G."/>
            <person name="Floudas D."/>
            <person name="Copeland A."/>
            <person name="Barry K.W."/>
            <person name="Cichocki N."/>
            <person name="Veneault-Fourrey C."/>
            <person name="LaButti K."/>
            <person name="Lindquist E.A."/>
            <person name="Lipzen A."/>
            <person name="Lundell T."/>
            <person name="Morin E."/>
            <person name="Murat C."/>
            <person name="Riley R."/>
            <person name="Ohm R."/>
            <person name="Sun H."/>
            <person name="Tunlid A."/>
            <person name="Henrissat B."/>
            <person name="Grigoriev I.V."/>
            <person name="Hibbett D.S."/>
            <person name="Martin F."/>
        </authorList>
    </citation>
    <scope>NUCLEOTIDE SEQUENCE [LARGE SCALE GENOMIC DNA]</scope>
    <source>
        <strain evidence="2">Zn</strain>
    </source>
</reference>
<dbReference type="InParanoid" id="A0A0C3HGB4"/>
<gene>
    <name evidence="1" type="ORF">OIDMADRAFT_16043</name>
</gene>
<evidence type="ECO:0000313" key="1">
    <source>
        <dbReference type="EMBL" id="KIN07236.1"/>
    </source>
</evidence>
<accession>A0A0C3HGB4</accession>
<dbReference type="EMBL" id="KN832870">
    <property type="protein sequence ID" value="KIN07236.1"/>
    <property type="molecule type" value="Genomic_DNA"/>
</dbReference>
<keyword evidence="2" id="KW-1185">Reference proteome</keyword>
<proteinExistence type="predicted"/>
<dbReference type="Proteomes" id="UP000054321">
    <property type="component" value="Unassembled WGS sequence"/>
</dbReference>
<feature type="non-terminal residue" evidence="1">
    <location>
        <position position="102"/>
    </location>
</feature>
<organism evidence="1 2">
    <name type="scientific">Oidiodendron maius (strain Zn)</name>
    <dbReference type="NCBI Taxonomy" id="913774"/>
    <lineage>
        <taxon>Eukaryota</taxon>
        <taxon>Fungi</taxon>
        <taxon>Dikarya</taxon>
        <taxon>Ascomycota</taxon>
        <taxon>Pezizomycotina</taxon>
        <taxon>Leotiomycetes</taxon>
        <taxon>Leotiomycetes incertae sedis</taxon>
        <taxon>Myxotrichaceae</taxon>
        <taxon>Oidiodendron</taxon>
    </lineage>
</organism>
<protein>
    <submittedName>
        <fullName evidence="1">Uncharacterized protein</fullName>
    </submittedName>
</protein>